<dbReference type="STRING" id="315423.SAMN04488020_11229"/>
<accession>A0A1Y5THX9</accession>
<name>A0A1Y5THX9_9RHOB</name>
<evidence type="ECO:0000313" key="8">
    <source>
        <dbReference type="Proteomes" id="UP000193870"/>
    </source>
</evidence>
<reference evidence="7 8" key="1">
    <citation type="submission" date="2017-03" db="EMBL/GenBank/DDBJ databases">
        <authorList>
            <person name="Afonso C.L."/>
            <person name="Miller P.J."/>
            <person name="Scott M.A."/>
            <person name="Spackman E."/>
            <person name="Goraichik I."/>
            <person name="Dimitrov K.M."/>
            <person name="Suarez D.L."/>
            <person name="Swayne D.E."/>
        </authorList>
    </citation>
    <scope>NUCLEOTIDE SEQUENCE [LARGE SCALE GENOMIC DNA]</scope>
    <source>
        <strain evidence="7 8">CECT 7066</strain>
    </source>
</reference>
<organism evidence="7 8">
    <name type="scientific">Palleronia marisminoris</name>
    <dbReference type="NCBI Taxonomy" id="315423"/>
    <lineage>
        <taxon>Bacteria</taxon>
        <taxon>Pseudomonadati</taxon>
        <taxon>Pseudomonadota</taxon>
        <taxon>Alphaproteobacteria</taxon>
        <taxon>Rhodobacterales</taxon>
        <taxon>Roseobacteraceae</taxon>
        <taxon>Palleronia</taxon>
    </lineage>
</organism>
<evidence type="ECO:0000313" key="7">
    <source>
        <dbReference type="EMBL" id="SLN64566.1"/>
    </source>
</evidence>
<feature type="domain" description="Major facilitator superfamily (MFS) profile" evidence="6">
    <location>
        <begin position="202"/>
        <end position="386"/>
    </location>
</feature>
<evidence type="ECO:0000256" key="2">
    <source>
        <dbReference type="ARBA" id="ARBA00022692"/>
    </source>
</evidence>
<feature type="transmembrane region" description="Helical" evidence="5">
    <location>
        <begin position="264"/>
        <end position="286"/>
    </location>
</feature>
<dbReference type="GO" id="GO:0016020">
    <property type="term" value="C:membrane"/>
    <property type="evidence" value="ECO:0007669"/>
    <property type="project" value="UniProtKB-SubCell"/>
</dbReference>
<dbReference type="PANTHER" id="PTHR23514">
    <property type="entry name" value="BYPASS OF STOP CODON PROTEIN 6"/>
    <property type="match status" value="1"/>
</dbReference>
<dbReference type="Gene3D" id="1.20.1250.20">
    <property type="entry name" value="MFS general substrate transporter like domains"/>
    <property type="match status" value="2"/>
</dbReference>
<feature type="transmembrane region" description="Helical" evidence="5">
    <location>
        <begin position="240"/>
        <end position="257"/>
    </location>
</feature>
<dbReference type="InterPro" id="IPR020846">
    <property type="entry name" value="MFS_dom"/>
</dbReference>
<keyword evidence="3 5" id="KW-1133">Transmembrane helix</keyword>
<dbReference type="RefSeq" id="WP_085855180.1">
    <property type="nucleotide sequence ID" value="NZ_FOPF01000012.1"/>
</dbReference>
<evidence type="ECO:0000256" key="3">
    <source>
        <dbReference type="ARBA" id="ARBA00022989"/>
    </source>
</evidence>
<feature type="transmembrane region" description="Helical" evidence="5">
    <location>
        <begin position="324"/>
        <end position="345"/>
    </location>
</feature>
<dbReference type="Pfam" id="PF07690">
    <property type="entry name" value="MFS_1"/>
    <property type="match status" value="1"/>
</dbReference>
<sequence>MPELRTPWRAVAAAFALNGVLLGTWASRIPAMVERHDLSEAGLGALLLAMGVGALVSFPLAGRLSDGAGAVRVTRWIAAGYLATIVLVALAPGPAWLAVALFFFGATHGAMDVCMNSWATEVEKAARRSVMSSFHAMWSFGAGIGAGIGFVAVYLSLPVPVHFAGVAVLAAVAFGPFMALAWTSETRPRGAADPVFALPRGPLLLVGVIALTSGLGEGAMADWSAVFLTDIVGTGEAQAALGYAVFSVTMVAMRLMVDRLITRFGPVLVVRVSGVTAATGLILAIVPTTLTAALLGFALMGVGYAALIPVAFSRAASDPNIPPGQGIAAVATLGYGALLMGPPAIGLVAEASSLRVAFLALAAIAVLASILAPVLSRKPQGVARPA</sequence>
<protein>
    <submittedName>
        <fullName evidence="7">Inner membrane protein YbjJ</fullName>
    </submittedName>
</protein>
<dbReference type="OrthoDB" id="5526080at2"/>
<keyword evidence="8" id="KW-1185">Reference proteome</keyword>
<dbReference type="AlphaFoldDB" id="A0A1Y5THX9"/>
<keyword evidence="4 5" id="KW-0472">Membrane</keyword>
<comment type="subcellular location">
    <subcellularLocation>
        <location evidence="1">Membrane</location>
        <topology evidence="1">Multi-pass membrane protein</topology>
    </subcellularLocation>
</comment>
<evidence type="ECO:0000256" key="5">
    <source>
        <dbReference type="SAM" id="Phobius"/>
    </source>
</evidence>
<feature type="transmembrane region" description="Helical" evidence="5">
    <location>
        <begin position="292"/>
        <end position="312"/>
    </location>
</feature>
<feature type="transmembrane region" description="Helical" evidence="5">
    <location>
        <begin position="42"/>
        <end position="61"/>
    </location>
</feature>
<dbReference type="PANTHER" id="PTHR23514:SF13">
    <property type="entry name" value="INNER MEMBRANE PROTEIN YBJJ"/>
    <property type="match status" value="1"/>
</dbReference>
<dbReference type="CDD" id="cd17393">
    <property type="entry name" value="MFS_MosC_like"/>
    <property type="match status" value="1"/>
</dbReference>
<dbReference type="Proteomes" id="UP000193870">
    <property type="component" value="Unassembled WGS sequence"/>
</dbReference>
<evidence type="ECO:0000256" key="1">
    <source>
        <dbReference type="ARBA" id="ARBA00004141"/>
    </source>
</evidence>
<keyword evidence="2 5" id="KW-0812">Transmembrane</keyword>
<dbReference type="GO" id="GO:0022857">
    <property type="term" value="F:transmembrane transporter activity"/>
    <property type="evidence" value="ECO:0007669"/>
    <property type="project" value="InterPro"/>
</dbReference>
<dbReference type="EMBL" id="FWFV01000011">
    <property type="protein sequence ID" value="SLN64566.1"/>
    <property type="molecule type" value="Genomic_DNA"/>
</dbReference>
<dbReference type="InterPro" id="IPR051788">
    <property type="entry name" value="MFS_Transporter"/>
</dbReference>
<evidence type="ECO:0000256" key="4">
    <source>
        <dbReference type="ARBA" id="ARBA00023136"/>
    </source>
</evidence>
<feature type="transmembrane region" description="Helical" evidence="5">
    <location>
        <begin position="203"/>
        <end position="220"/>
    </location>
</feature>
<dbReference type="PROSITE" id="PS50850">
    <property type="entry name" value="MFS"/>
    <property type="match status" value="1"/>
</dbReference>
<dbReference type="SUPFAM" id="SSF103473">
    <property type="entry name" value="MFS general substrate transporter"/>
    <property type="match status" value="1"/>
</dbReference>
<feature type="transmembrane region" description="Helical" evidence="5">
    <location>
        <begin position="136"/>
        <end position="157"/>
    </location>
</feature>
<dbReference type="InterPro" id="IPR036259">
    <property type="entry name" value="MFS_trans_sf"/>
</dbReference>
<gene>
    <name evidence="7" type="primary">ybjJ</name>
    <name evidence="7" type="ORF">PAM7066_03203</name>
</gene>
<proteinExistence type="predicted"/>
<feature type="transmembrane region" description="Helical" evidence="5">
    <location>
        <begin position="163"/>
        <end position="182"/>
    </location>
</feature>
<feature type="transmembrane region" description="Helical" evidence="5">
    <location>
        <begin position="357"/>
        <end position="375"/>
    </location>
</feature>
<evidence type="ECO:0000259" key="6">
    <source>
        <dbReference type="PROSITE" id="PS50850"/>
    </source>
</evidence>
<dbReference type="InterPro" id="IPR011701">
    <property type="entry name" value="MFS"/>
</dbReference>